<evidence type="ECO:0000256" key="1">
    <source>
        <dbReference type="SAM" id="MobiDB-lite"/>
    </source>
</evidence>
<proteinExistence type="predicted"/>
<name>A0A6J4SYA2_9ACTN</name>
<sequence length="35" mass="3734">MIVADASLLLDPRRATSLGRGGSGHDEEADRVRLV</sequence>
<feature type="compositionally biased region" description="Basic and acidic residues" evidence="1">
    <location>
        <begin position="23"/>
        <end position="35"/>
    </location>
</feature>
<reference evidence="2" key="1">
    <citation type="submission" date="2020-02" db="EMBL/GenBank/DDBJ databases">
        <authorList>
            <person name="Meier V. D."/>
        </authorList>
    </citation>
    <scope>NUCLEOTIDE SEQUENCE</scope>
    <source>
        <strain evidence="2">AVDCRST_MAG53</strain>
    </source>
</reference>
<feature type="region of interest" description="Disordered" evidence="1">
    <location>
        <begin position="14"/>
        <end position="35"/>
    </location>
</feature>
<accession>A0A6J4SYA2</accession>
<evidence type="ECO:0000313" key="2">
    <source>
        <dbReference type="EMBL" id="CAA9508326.1"/>
    </source>
</evidence>
<dbReference type="EMBL" id="CADCVR010000079">
    <property type="protein sequence ID" value="CAA9508326.1"/>
    <property type="molecule type" value="Genomic_DNA"/>
</dbReference>
<dbReference type="AlphaFoldDB" id="A0A6J4SYA2"/>
<gene>
    <name evidence="2" type="ORF">AVDCRST_MAG53-2769</name>
</gene>
<organism evidence="2">
    <name type="scientific">uncultured Solirubrobacteraceae bacterium</name>
    <dbReference type="NCBI Taxonomy" id="1162706"/>
    <lineage>
        <taxon>Bacteria</taxon>
        <taxon>Bacillati</taxon>
        <taxon>Actinomycetota</taxon>
        <taxon>Thermoleophilia</taxon>
        <taxon>Solirubrobacterales</taxon>
        <taxon>Solirubrobacteraceae</taxon>
        <taxon>environmental samples</taxon>
    </lineage>
</organism>
<protein>
    <submittedName>
        <fullName evidence="2">Uncharacterized protein</fullName>
    </submittedName>
</protein>